<evidence type="ECO:0000256" key="8">
    <source>
        <dbReference type="SAM" id="Phobius"/>
    </source>
</evidence>
<dbReference type="Proteomes" id="UP001649230">
    <property type="component" value="Chromosome"/>
</dbReference>
<protein>
    <submittedName>
        <fullName evidence="10">MFS transporter</fullName>
    </submittedName>
</protein>
<evidence type="ECO:0000256" key="6">
    <source>
        <dbReference type="ARBA" id="ARBA00022989"/>
    </source>
</evidence>
<evidence type="ECO:0000256" key="2">
    <source>
        <dbReference type="ARBA" id="ARBA00008335"/>
    </source>
</evidence>
<feature type="domain" description="Major facilitator superfamily (MFS) profile" evidence="9">
    <location>
        <begin position="18"/>
        <end position="398"/>
    </location>
</feature>
<feature type="transmembrane region" description="Helical" evidence="8">
    <location>
        <begin position="259"/>
        <end position="280"/>
    </location>
</feature>
<feature type="transmembrane region" description="Helical" evidence="8">
    <location>
        <begin position="345"/>
        <end position="367"/>
    </location>
</feature>
<feature type="transmembrane region" description="Helical" evidence="8">
    <location>
        <begin position="223"/>
        <end position="247"/>
    </location>
</feature>
<dbReference type="Pfam" id="PF07690">
    <property type="entry name" value="MFS_1"/>
    <property type="match status" value="1"/>
</dbReference>
<accession>A0ABY3SJL7</accession>
<feature type="transmembrane region" description="Helical" evidence="8">
    <location>
        <begin position="373"/>
        <end position="395"/>
    </location>
</feature>
<feature type="transmembrane region" description="Helical" evidence="8">
    <location>
        <begin position="110"/>
        <end position="131"/>
    </location>
</feature>
<evidence type="ECO:0000313" key="10">
    <source>
        <dbReference type="EMBL" id="UJF34037.1"/>
    </source>
</evidence>
<evidence type="ECO:0000256" key="1">
    <source>
        <dbReference type="ARBA" id="ARBA00004651"/>
    </source>
</evidence>
<comment type="similarity">
    <text evidence="2">Belongs to the major facilitator superfamily.</text>
</comment>
<proteinExistence type="inferred from homology"/>
<feature type="transmembrane region" description="Helical" evidence="8">
    <location>
        <begin position="143"/>
        <end position="161"/>
    </location>
</feature>
<evidence type="ECO:0000256" key="3">
    <source>
        <dbReference type="ARBA" id="ARBA00022448"/>
    </source>
</evidence>
<evidence type="ECO:0000256" key="4">
    <source>
        <dbReference type="ARBA" id="ARBA00022475"/>
    </source>
</evidence>
<keyword evidence="7 8" id="KW-0472">Membrane</keyword>
<dbReference type="RefSeq" id="WP_235120428.1">
    <property type="nucleotide sequence ID" value="NZ_CP090978.1"/>
</dbReference>
<keyword evidence="3" id="KW-0813">Transport</keyword>
<dbReference type="InterPro" id="IPR036259">
    <property type="entry name" value="MFS_trans_sf"/>
</dbReference>
<name>A0ABY3SJL7_9BACL</name>
<evidence type="ECO:0000256" key="7">
    <source>
        <dbReference type="ARBA" id="ARBA00023136"/>
    </source>
</evidence>
<sequence>MTDHALQVSHPSTPRYSMLTAIFVWCALVVVSGLYVTLPMGPVLAGVFHVSPADAAWTSSAFSLAYALGFLVFGPLSDRFGRWPMMFFGLLALFIITPLLGLAPSLSVLVALRALQGLASATFAPSVIAYVVERFPAERRVTAVGFISTGFLVSAIAGQLFSSAVSEYWGWNYVFYLHGGFVLISALLLGKLIPRGHAFHTKTGLAALYKQLPEVFLYKPLTLCYLICVTVLLSLVGMYTIFGSYLMKAPFELTAAQLLQVRAMGLIGMVLSPFAGQLVAKFGMKTVLQAGLLLAAAGLGFIGFCTSLPVLIVVSILYIAGISVIIPTLISLVGMLAGARRGAAVTVYSLVLFIGASVGPLIALNALKTGSGLAAFEALAMLLLIAFGVSCFIRVSERTAH</sequence>
<dbReference type="InterPro" id="IPR020846">
    <property type="entry name" value="MFS_dom"/>
</dbReference>
<feature type="transmembrane region" description="Helical" evidence="8">
    <location>
        <begin position="292"/>
        <end position="312"/>
    </location>
</feature>
<feature type="transmembrane region" description="Helical" evidence="8">
    <location>
        <begin position="16"/>
        <end position="35"/>
    </location>
</feature>
<dbReference type="PROSITE" id="PS50850">
    <property type="entry name" value="MFS"/>
    <property type="match status" value="1"/>
</dbReference>
<comment type="subcellular location">
    <subcellularLocation>
        <location evidence="1">Cell membrane</location>
        <topology evidence="1">Multi-pass membrane protein</topology>
    </subcellularLocation>
</comment>
<evidence type="ECO:0000313" key="11">
    <source>
        <dbReference type="Proteomes" id="UP001649230"/>
    </source>
</evidence>
<dbReference type="InterPro" id="IPR011701">
    <property type="entry name" value="MFS"/>
</dbReference>
<keyword evidence="5 8" id="KW-0812">Transmembrane</keyword>
<feature type="transmembrane region" description="Helical" evidence="8">
    <location>
        <begin position="85"/>
        <end position="104"/>
    </location>
</feature>
<dbReference type="Gene3D" id="1.20.1250.20">
    <property type="entry name" value="MFS general substrate transporter like domains"/>
    <property type="match status" value="1"/>
</dbReference>
<dbReference type="EMBL" id="CP090978">
    <property type="protein sequence ID" value="UJF34037.1"/>
    <property type="molecule type" value="Genomic_DNA"/>
</dbReference>
<keyword evidence="6 8" id="KW-1133">Transmembrane helix</keyword>
<keyword evidence="4" id="KW-1003">Cell membrane</keyword>
<evidence type="ECO:0000256" key="5">
    <source>
        <dbReference type="ARBA" id="ARBA00022692"/>
    </source>
</evidence>
<keyword evidence="11" id="KW-1185">Reference proteome</keyword>
<dbReference type="CDD" id="cd17324">
    <property type="entry name" value="MFS_NepI_like"/>
    <property type="match status" value="1"/>
</dbReference>
<reference evidence="10 11" key="1">
    <citation type="journal article" date="2024" name="Int. J. Syst. Evol. Microbiol.">
        <title>Paenibacillus hexagrammi sp. nov., a novel bacterium isolated from the gut content of Hexagrammos agrammus.</title>
        <authorList>
            <person name="Jung H.K."/>
            <person name="Kim D.G."/>
            <person name="Zin H."/>
            <person name="Park J."/>
            <person name="Jung H."/>
            <person name="Kim Y.O."/>
            <person name="Kong H.J."/>
            <person name="Kim J.W."/>
            <person name="Kim Y.S."/>
        </authorList>
    </citation>
    <scope>NUCLEOTIDE SEQUENCE [LARGE SCALE GENOMIC DNA]</scope>
    <source>
        <strain evidence="10 11">YPD9-1</strain>
    </source>
</reference>
<dbReference type="PANTHER" id="PTHR43271:SF2">
    <property type="entry name" value="BLL2771 PROTEIN"/>
    <property type="match status" value="1"/>
</dbReference>
<feature type="transmembrane region" description="Helical" evidence="8">
    <location>
        <begin position="55"/>
        <end position="73"/>
    </location>
</feature>
<organism evidence="10 11">
    <name type="scientific">Paenibacillus hexagrammi</name>
    <dbReference type="NCBI Taxonomy" id="2908839"/>
    <lineage>
        <taxon>Bacteria</taxon>
        <taxon>Bacillati</taxon>
        <taxon>Bacillota</taxon>
        <taxon>Bacilli</taxon>
        <taxon>Bacillales</taxon>
        <taxon>Paenibacillaceae</taxon>
        <taxon>Paenibacillus</taxon>
    </lineage>
</organism>
<gene>
    <name evidence="10" type="ORF">L0M14_02000</name>
</gene>
<feature type="transmembrane region" description="Helical" evidence="8">
    <location>
        <begin position="318"/>
        <end position="338"/>
    </location>
</feature>
<dbReference type="SUPFAM" id="SSF103473">
    <property type="entry name" value="MFS general substrate transporter"/>
    <property type="match status" value="1"/>
</dbReference>
<evidence type="ECO:0000259" key="9">
    <source>
        <dbReference type="PROSITE" id="PS50850"/>
    </source>
</evidence>
<feature type="transmembrane region" description="Helical" evidence="8">
    <location>
        <begin position="173"/>
        <end position="193"/>
    </location>
</feature>
<dbReference type="PANTHER" id="PTHR43271">
    <property type="entry name" value="BLL2771 PROTEIN"/>
    <property type="match status" value="1"/>
</dbReference>